<accession>A0AAV7XB04</accession>
<protein>
    <submittedName>
        <fullName evidence="2">Uncharacterized protein</fullName>
    </submittedName>
</protein>
<proteinExistence type="predicted"/>
<name>A0AAV7XB04_9NEOP</name>
<evidence type="ECO:0000313" key="3">
    <source>
        <dbReference type="Proteomes" id="UP001075354"/>
    </source>
</evidence>
<feature type="compositionally biased region" description="Pro residues" evidence="1">
    <location>
        <begin position="119"/>
        <end position="150"/>
    </location>
</feature>
<feature type="region of interest" description="Disordered" evidence="1">
    <location>
        <begin position="63"/>
        <end position="154"/>
    </location>
</feature>
<sequence>MPADRNSTCTLTTLTTTFDERSNTYSTVEERAMAPSCLRNTNGNGTGSSAARCAVPCRAGPARSATRMTRGVHPSHAPTHKPQQSPSPCCSVIAGVSSPRPARPRPGQPLRVVQQSPTSSPPSSPPPASPLPASDPTPAGPASPSSPCPRVPSRSPIEALARKLRAIPVRSARTVRWHLGGANAGGHAGGDPAADTGGGLGAGLRADHSAISNSSLQEWDRGEGGSSAELAELVQYMGELNQRHGNHAKLCSARTQS</sequence>
<evidence type="ECO:0000256" key="1">
    <source>
        <dbReference type="SAM" id="MobiDB-lite"/>
    </source>
</evidence>
<evidence type="ECO:0000313" key="2">
    <source>
        <dbReference type="EMBL" id="KAJ1522063.1"/>
    </source>
</evidence>
<reference evidence="2" key="1">
    <citation type="submission" date="2022-12" db="EMBL/GenBank/DDBJ databases">
        <title>Chromosome-level genome assembly of the bean flower thrips Megalurothrips usitatus.</title>
        <authorList>
            <person name="Ma L."/>
            <person name="Liu Q."/>
            <person name="Li H."/>
            <person name="Cai W."/>
        </authorList>
    </citation>
    <scope>NUCLEOTIDE SEQUENCE</scope>
    <source>
        <strain evidence="2">Cailab_2022a</strain>
    </source>
</reference>
<dbReference type="Proteomes" id="UP001075354">
    <property type="component" value="Chromosome 12"/>
</dbReference>
<organism evidence="2 3">
    <name type="scientific">Megalurothrips usitatus</name>
    <name type="common">bean blossom thrips</name>
    <dbReference type="NCBI Taxonomy" id="439358"/>
    <lineage>
        <taxon>Eukaryota</taxon>
        <taxon>Metazoa</taxon>
        <taxon>Ecdysozoa</taxon>
        <taxon>Arthropoda</taxon>
        <taxon>Hexapoda</taxon>
        <taxon>Insecta</taxon>
        <taxon>Pterygota</taxon>
        <taxon>Neoptera</taxon>
        <taxon>Paraneoptera</taxon>
        <taxon>Thysanoptera</taxon>
        <taxon>Terebrantia</taxon>
        <taxon>Thripoidea</taxon>
        <taxon>Thripidae</taxon>
        <taxon>Megalurothrips</taxon>
    </lineage>
</organism>
<gene>
    <name evidence="2" type="ORF">ONE63_002378</name>
</gene>
<dbReference type="EMBL" id="JAPTSV010000012">
    <property type="protein sequence ID" value="KAJ1522063.1"/>
    <property type="molecule type" value="Genomic_DNA"/>
</dbReference>
<keyword evidence="3" id="KW-1185">Reference proteome</keyword>
<comment type="caution">
    <text evidence="2">The sequence shown here is derived from an EMBL/GenBank/DDBJ whole genome shotgun (WGS) entry which is preliminary data.</text>
</comment>
<dbReference type="AlphaFoldDB" id="A0AAV7XB04"/>